<dbReference type="Pfam" id="PF14651">
    <property type="entry name" value="Lipocalin_7"/>
    <property type="match status" value="1"/>
</dbReference>
<evidence type="ECO:0000256" key="1">
    <source>
        <dbReference type="ARBA" id="ARBA00008390"/>
    </source>
</evidence>
<dbReference type="GO" id="GO:0008289">
    <property type="term" value="F:lipid binding"/>
    <property type="evidence" value="ECO:0007669"/>
    <property type="project" value="UniProtKB-KW"/>
</dbReference>
<dbReference type="InterPro" id="IPR012674">
    <property type="entry name" value="Calycin"/>
</dbReference>
<keyword evidence="2" id="KW-1185">Reference proteome</keyword>
<dbReference type="PANTHER" id="PTHR11955">
    <property type="entry name" value="FATTY ACID BINDING PROTEIN"/>
    <property type="match status" value="1"/>
</dbReference>
<dbReference type="OrthoDB" id="9971011at2759"/>
<dbReference type="GeneID" id="106174547"/>
<dbReference type="KEGG" id="lak:106174547"/>
<name>A0A1S3JN77_LINAN</name>
<evidence type="ECO:0000313" key="3">
    <source>
        <dbReference type="RefSeq" id="XP_013411606.1"/>
    </source>
</evidence>
<dbReference type="RefSeq" id="XP_013411606.1">
    <property type="nucleotide sequence ID" value="XM_013556152.1"/>
</dbReference>
<dbReference type="CDD" id="cd00742">
    <property type="entry name" value="FABP"/>
    <property type="match status" value="1"/>
</dbReference>
<dbReference type="Gene3D" id="2.40.128.20">
    <property type="match status" value="1"/>
</dbReference>
<evidence type="ECO:0000313" key="2">
    <source>
        <dbReference type="Proteomes" id="UP000085678"/>
    </source>
</evidence>
<proteinExistence type="inferred from homology"/>
<dbReference type="AlphaFoldDB" id="A0A1S3JN77"/>
<gene>
    <name evidence="3" type="primary">LOC106174547</name>
</gene>
<reference evidence="3" key="1">
    <citation type="submission" date="2025-08" db="UniProtKB">
        <authorList>
            <consortium name="RefSeq"/>
        </authorList>
    </citation>
    <scope>IDENTIFICATION</scope>
    <source>
        <tissue evidence="3">Gonads</tissue>
    </source>
</reference>
<dbReference type="SUPFAM" id="SSF50814">
    <property type="entry name" value="Lipocalins"/>
    <property type="match status" value="1"/>
</dbReference>
<dbReference type="InParanoid" id="A0A1S3JN77"/>
<dbReference type="Proteomes" id="UP000085678">
    <property type="component" value="Unplaced"/>
</dbReference>
<protein>
    <submittedName>
        <fullName evidence="3">Fatty acid-binding protein, brain</fullName>
    </submittedName>
</protein>
<organism evidence="2 3">
    <name type="scientific">Lingula anatina</name>
    <name type="common">Brachiopod</name>
    <name type="synonym">Lingula unguis</name>
    <dbReference type="NCBI Taxonomy" id="7574"/>
    <lineage>
        <taxon>Eukaryota</taxon>
        <taxon>Metazoa</taxon>
        <taxon>Spiralia</taxon>
        <taxon>Lophotrochozoa</taxon>
        <taxon>Brachiopoda</taxon>
        <taxon>Linguliformea</taxon>
        <taxon>Lingulata</taxon>
        <taxon>Lingulida</taxon>
        <taxon>Linguloidea</taxon>
        <taxon>Lingulidae</taxon>
        <taxon>Lingula</taxon>
    </lineage>
</organism>
<accession>A0A1S3JN77</accession>
<dbReference type="InterPro" id="IPR031259">
    <property type="entry name" value="ILBP"/>
</dbReference>
<comment type="similarity">
    <text evidence="1">Belongs to the calycin superfamily. Fatty-acid binding protein (FABP) family.</text>
</comment>
<sequence>MDAFLGKWIAIKDDVDWTPFMKAAGMTEDQIQFFIKNDKENDTKVTFSQEGDKYVYHSDSGPMTYTIQFQLGKPFDVKLKEGMGVKGVTTFENGQLKTESQMTNCKPTSHIRTVSGGKMKIVSTAGNVTLAREFQKM</sequence>